<evidence type="ECO:0000313" key="4">
    <source>
        <dbReference type="EMBL" id="MFC5671659.1"/>
    </source>
</evidence>
<keyword evidence="5" id="KW-1185">Reference proteome</keyword>
<evidence type="ECO:0000256" key="2">
    <source>
        <dbReference type="ARBA" id="ARBA00023163"/>
    </source>
</evidence>
<feature type="transmembrane region" description="Helical" evidence="3">
    <location>
        <begin position="109"/>
        <end position="128"/>
    </location>
</feature>
<evidence type="ECO:0000256" key="3">
    <source>
        <dbReference type="SAM" id="Phobius"/>
    </source>
</evidence>
<evidence type="ECO:0008006" key="6">
    <source>
        <dbReference type="Google" id="ProtNLM"/>
    </source>
</evidence>
<keyword evidence="1" id="KW-0805">Transcription regulation</keyword>
<organism evidence="4 5">
    <name type="scientific">Streptomyces incanus</name>
    <dbReference type="NCBI Taxonomy" id="887453"/>
    <lineage>
        <taxon>Bacteria</taxon>
        <taxon>Bacillati</taxon>
        <taxon>Actinomycetota</taxon>
        <taxon>Actinomycetes</taxon>
        <taxon>Kitasatosporales</taxon>
        <taxon>Streptomycetaceae</taxon>
        <taxon>Streptomyces</taxon>
    </lineage>
</organism>
<name>A0ABW0XRK9_9ACTN</name>
<keyword evidence="3" id="KW-1133">Transmembrane helix</keyword>
<dbReference type="InterPro" id="IPR041916">
    <property type="entry name" value="Anti_sigma_zinc_sf"/>
</dbReference>
<accession>A0ABW0XRK9</accession>
<sequence length="257" mass="26496">MASDVTCEKLREIGVELALGVLPGRERAVAVAHLDRCAACREYIEHMTLVGDGLIGLVPGSEPPLGFETRVARRLTQDVTAHEGGSHAQASGLAHKAVRSRARRVRLRVASAVAAFAFVFGFTGWAVGTAIESVTASSSPAVEAQTPLMEGELTSASGLGPSAGDVYAHPGDPGKPGWIYMTVDLAAVGTSYSGKVVCLLERTDGTTIRVGTFTLSNGHGDWGAAAPVDPAALSGTRLTASDGTVLATGHFETGRST</sequence>
<protein>
    <recommendedName>
        <fullName evidence="6">Zinc-finger domain-containing protein</fullName>
    </recommendedName>
</protein>
<dbReference type="Gene3D" id="1.10.10.1320">
    <property type="entry name" value="Anti-sigma factor, zinc-finger domain"/>
    <property type="match status" value="1"/>
</dbReference>
<gene>
    <name evidence="4" type="ORF">ACFP2V_16485</name>
</gene>
<evidence type="ECO:0000256" key="1">
    <source>
        <dbReference type="ARBA" id="ARBA00023015"/>
    </source>
</evidence>
<proteinExistence type="predicted"/>
<dbReference type="Proteomes" id="UP001596183">
    <property type="component" value="Unassembled WGS sequence"/>
</dbReference>
<keyword evidence="3" id="KW-0812">Transmembrane</keyword>
<reference evidence="5" key="1">
    <citation type="journal article" date="2019" name="Int. J. Syst. Evol. Microbiol.">
        <title>The Global Catalogue of Microorganisms (GCM) 10K type strain sequencing project: providing services to taxonomists for standard genome sequencing and annotation.</title>
        <authorList>
            <consortium name="The Broad Institute Genomics Platform"/>
            <consortium name="The Broad Institute Genome Sequencing Center for Infectious Disease"/>
            <person name="Wu L."/>
            <person name="Ma J."/>
        </authorList>
    </citation>
    <scope>NUCLEOTIDE SEQUENCE [LARGE SCALE GENOMIC DNA]</scope>
    <source>
        <strain evidence="5">JCM 13852</strain>
    </source>
</reference>
<keyword evidence="3" id="KW-0472">Membrane</keyword>
<dbReference type="EMBL" id="JBHSPC010000042">
    <property type="protein sequence ID" value="MFC5671659.1"/>
    <property type="molecule type" value="Genomic_DNA"/>
</dbReference>
<keyword evidence="2" id="KW-0804">Transcription</keyword>
<evidence type="ECO:0000313" key="5">
    <source>
        <dbReference type="Proteomes" id="UP001596183"/>
    </source>
</evidence>
<comment type="caution">
    <text evidence="4">The sequence shown here is derived from an EMBL/GenBank/DDBJ whole genome shotgun (WGS) entry which is preliminary data.</text>
</comment>
<dbReference type="RefSeq" id="WP_381212135.1">
    <property type="nucleotide sequence ID" value="NZ_JBHSPC010000042.1"/>
</dbReference>